<reference evidence="11 12" key="1">
    <citation type="submission" date="2017-02" db="EMBL/GenBank/DDBJ databases">
        <title>Chromobacterium haemolyticum H5244.</title>
        <authorList>
            <person name="Gulvik C.A."/>
        </authorList>
    </citation>
    <scope>NUCLEOTIDE SEQUENCE [LARGE SCALE GENOMIC DNA]</scope>
    <source>
        <strain evidence="11 12">H5244</strain>
    </source>
</reference>
<evidence type="ECO:0000256" key="2">
    <source>
        <dbReference type="ARBA" id="ARBA00007110"/>
    </source>
</evidence>
<dbReference type="UniPathway" id="UPA00061">
    <property type="reaction ID" value="UER00516"/>
</dbReference>
<keyword evidence="5 10" id="KW-0169">Cobalamin biosynthesis</keyword>
<dbReference type="InterPro" id="IPR036087">
    <property type="entry name" value="Nict_dMeBzImd_PRibTrfase_sf"/>
</dbReference>
<dbReference type="Pfam" id="PF02277">
    <property type="entry name" value="DBI_PRT"/>
    <property type="match status" value="1"/>
</dbReference>
<dbReference type="Proteomes" id="UP000192721">
    <property type="component" value="Unassembled WGS sequence"/>
</dbReference>
<evidence type="ECO:0000313" key="12">
    <source>
        <dbReference type="Proteomes" id="UP000192721"/>
    </source>
</evidence>
<dbReference type="NCBIfam" id="NF000996">
    <property type="entry name" value="PRK00105.1"/>
    <property type="match status" value="1"/>
</dbReference>
<dbReference type="PANTHER" id="PTHR43463">
    <property type="entry name" value="NICOTINATE-NUCLEOTIDE--DIMETHYLBENZIMIDAZOLE PHOSPHORIBOSYLTRANSFERASE"/>
    <property type="match status" value="1"/>
</dbReference>
<protein>
    <recommendedName>
        <fullName evidence="4 10">Nicotinate-nucleotide--dimethylbenzimidazole phosphoribosyltransferase</fullName>
        <shortName evidence="10">NN:DBI PRT</shortName>
        <ecNumber evidence="3 10">2.4.2.21</ecNumber>
    </recommendedName>
    <alternativeName>
        <fullName evidence="8 10">N(1)-alpha-phosphoribosyltransferase</fullName>
    </alternativeName>
</protein>
<evidence type="ECO:0000256" key="8">
    <source>
        <dbReference type="ARBA" id="ARBA00030686"/>
    </source>
</evidence>
<proteinExistence type="inferred from homology"/>
<keyword evidence="6 10" id="KW-0328">Glycosyltransferase</keyword>
<dbReference type="EMBL" id="MUKV01000008">
    <property type="protein sequence ID" value="OQS41402.1"/>
    <property type="molecule type" value="Genomic_DNA"/>
</dbReference>
<evidence type="ECO:0000256" key="7">
    <source>
        <dbReference type="ARBA" id="ARBA00022679"/>
    </source>
</evidence>
<dbReference type="GO" id="GO:0008939">
    <property type="term" value="F:nicotinate-nucleotide-dimethylbenzimidazole phosphoribosyltransferase activity"/>
    <property type="evidence" value="ECO:0007669"/>
    <property type="project" value="UniProtKB-UniRule"/>
</dbReference>
<dbReference type="InterPro" id="IPR003200">
    <property type="entry name" value="Nict_dMeBzImd_PRibTrfase"/>
</dbReference>
<accession>A0A1W0D3H6</accession>
<dbReference type="InterPro" id="IPR023195">
    <property type="entry name" value="Nict_dMeBzImd_PRibTrfase_N"/>
</dbReference>
<evidence type="ECO:0000256" key="9">
    <source>
        <dbReference type="ARBA" id="ARBA00047340"/>
    </source>
</evidence>
<evidence type="ECO:0000256" key="1">
    <source>
        <dbReference type="ARBA" id="ARBA00005049"/>
    </source>
</evidence>
<dbReference type="CDD" id="cd02439">
    <property type="entry name" value="DMB-PRT_CobT"/>
    <property type="match status" value="1"/>
</dbReference>
<comment type="caution">
    <text evidence="11">The sequence shown here is derived from an EMBL/GenBank/DDBJ whole genome shotgun (WGS) entry which is preliminary data.</text>
</comment>
<evidence type="ECO:0000256" key="5">
    <source>
        <dbReference type="ARBA" id="ARBA00022573"/>
    </source>
</evidence>
<keyword evidence="7 10" id="KW-0808">Transferase</keyword>
<dbReference type="Gene3D" id="3.40.50.10210">
    <property type="match status" value="1"/>
</dbReference>
<dbReference type="AlphaFoldDB" id="A0A1W0D3H6"/>
<comment type="pathway">
    <text evidence="1 10">Nucleoside biosynthesis; alpha-ribazole biosynthesis; alpha-ribazole from 5,6-dimethylbenzimidazole: step 1/2.</text>
</comment>
<dbReference type="NCBIfam" id="TIGR03160">
    <property type="entry name" value="cobT_DBIPRT"/>
    <property type="match status" value="1"/>
</dbReference>
<dbReference type="HAMAP" id="MF_00230">
    <property type="entry name" value="CobT"/>
    <property type="match status" value="1"/>
</dbReference>
<evidence type="ECO:0000313" key="11">
    <source>
        <dbReference type="EMBL" id="OQS41402.1"/>
    </source>
</evidence>
<organism evidence="11 12">
    <name type="scientific">Chromobacterium haemolyticum</name>
    <dbReference type="NCBI Taxonomy" id="394935"/>
    <lineage>
        <taxon>Bacteria</taxon>
        <taxon>Pseudomonadati</taxon>
        <taxon>Pseudomonadota</taxon>
        <taxon>Betaproteobacteria</taxon>
        <taxon>Neisseriales</taxon>
        <taxon>Chromobacteriaceae</taxon>
        <taxon>Chromobacterium</taxon>
    </lineage>
</organism>
<comment type="catalytic activity">
    <reaction evidence="9 10">
        <text>5,6-dimethylbenzimidazole + nicotinate beta-D-ribonucleotide = alpha-ribazole 5'-phosphate + nicotinate + H(+)</text>
        <dbReference type="Rhea" id="RHEA:11196"/>
        <dbReference type="ChEBI" id="CHEBI:15378"/>
        <dbReference type="ChEBI" id="CHEBI:15890"/>
        <dbReference type="ChEBI" id="CHEBI:32544"/>
        <dbReference type="ChEBI" id="CHEBI:57502"/>
        <dbReference type="ChEBI" id="CHEBI:57918"/>
        <dbReference type="EC" id="2.4.2.21"/>
    </reaction>
</comment>
<feature type="active site" description="Proton acceptor" evidence="10">
    <location>
        <position position="313"/>
    </location>
</feature>
<dbReference type="GO" id="GO:0009236">
    <property type="term" value="P:cobalamin biosynthetic process"/>
    <property type="evidence" value="ECO:0007669"/>
    <property type="project" value="UniProtKB-UniRule"/>
</dbReference>
<evidence type="ECO:0000256" key="4">
    <source>
        <dbReference type="ARBA" id="ARBA00015486"/>
    </source>
</evidence>
<dbReference type="EC" id="2.4.2.21" evidence="3 10"/>
<evidence type="ECO:0000256" key="10">
    <source>
        <dbReference type="HAMAP-Rule" id="MF_00230"/>
    </source>
</evidence>
<dbReference type="PANTHER" id="PTHR43463:SF1">
    <property type="entry name" value="NICOTINATE-NUCLEOTIDE--DIMETHYLBENZIMIDAZOLE PHOSPHORIBOSYLTRANSFERASE"/>
    <property type="match status" value="1"/>
</dbReference>
<name>A0A1W0D3H6_9NEIS</name>
<dbReference type="SUPFAM" id="SSF52733">
    <property type="entry name" value="Nicotinate mononucleotide:5,6-dimethylbenzimidazole phosphoribosyltransferase (CobT)"/>
    <property type="match status" value="1"/>
</dbReference>
<dbReference type="FunFam" id="3.40.50.10210:FF:000001">
    <property type="entry name" value="Nicotinate-nucleotide--dimethylbenzimidazole phosphoribosyltransferase"/>
    <property type="match status" value="1"/>
</dbReference>
<sequence>MTFTDTFRAPDFAAYQAARARQATLTKPAGSLGRLEELACRFAAWQGKACPDALRPAITVFAGDHGVTAEGVSAYPSVVTGEMVRNFANGGAAICVLAQSLDARLEVVDAGVLSDVSSLPIVHAKVRAGTGNLAREAAMTPAQAEAALEAGRLAARRALAGGANLLIAGDMGIGNTTASAALICRLAGLPPERIVGRGTGLNEAGLETKRQVVRAALARVAGRELSALETLAELGGLEIAAMAGFYLESAAQGVPALVDGFIASAAALCAQALEPRVGDWLLASHRSEETGHLLALHALKLEPVLDLGMHLGEGSGAALCVPLLQMAIRLHNEMATFAEAGITGKAE</sequence>
<comment type="function">
    <text evidence="10">Catalyzes the synthesis of alpha-ribazole-5'-phosphate from nicotinate mononucleotide (NAMN) and 5,6-dimethylbenzimidazole (DMB).</text>
</comment>
<dbReference type="Gene3D" id="1.10.1610.10">
    <property type="match status" value="1"/>
</dbReference>
<dbReference type="InterPro" id="IPR017846">
    <property type="entry name" value="Nict_dMeBzImd_PRibTrfase_bact"/>
</dbReference>
<evidence type="ECO:0000256" key="3">
    <source>
        <dbReference type="ARBA" id="ARBA00011991"/>
    </source>
</evidence>
<gene>
    <name evidence="10" type="primary">cobT</name>
    <name evidence="11" type="ORF">B0T45_08975</name>
</gene>
<evidence type="ECO:0000256" key="6">
    <source>
        <dbReference type="ARBA" id="ARBA00022676"/>
    </source>
</evidence>
<comment type="similarity">
    <text evidence="2 10">Belongs to the CobT family.</text>
</comment>
<dbReference type="RefSeq" id="WP_081555239.1">
    <property type="nucleotide sequence ID" value="NZ_JBBIGS010000090.1"/>
</dbReference>